<keyword evidence="4" id="KW-0804">Transcription</keyword>
<keyword evidence="5" id="KW-0539">Nucleus</keyword>
<evidence type="ECO:0000259" key="8">
    <source>
        <dbReference type="Pfam" id="PF03876"/>
    </source>
</evidence>
<dbReference type="InterPro" id="IPR013238">
    <property type="entry name" value="RNA_pol_III_Rbc25"/>
</dbReference>
<dbReference type="PANTHER" id="PTHR12709:SF1">
    <property type="entry name" value="DNA-DIRECTED RNA POLYMERASE III SUBUNIT RPC8"/>
    <property type="match status" value="1"/>
</dbReference>
<dbReference type="InterPro" id="IPR004519">
    <property type="entry name" value="RNAP_E/RPC8"/>
</dbReference>
<dbReference type="FunFam" id="2.40.50.140:FF:000221">
    <property type="entry name" value="DNA-directed RNA polymerase III subunit"/>
    <property type="match status" value="1"/>
</dbReference>
<accession>A0AAN9BW58</accession>
<feature type="region of interest" description="Disordered" evidence="7">
    <location>
        <begin position="160"/>
        <end position="182"/>
    </location>
</feature>
<evidence type="ECO:0000256" key="2">
    <source>
        <dbReference type="ARBA" id="ARBA00009307"/>
    </source>
</evidence>
<dbReference type="FunFam" id="3.30.1490.120:FF:000002">
    <property type="entry name" value="DNA-directed RNA polymerase III subunit RPC8"/>
    <property type="match status" value="1"/>
</dbReference>
<dbReference type="Pfam" id="PF08292">
    <property type="entry name" value="RNA_pol_Rbc25"/>
    <property type="match status" value="1"/>
</dbReference>
<dbReference type="InterPro" id="IPR045113">
    <property type="entry name" value="Rpb7-like"/>
</dbReference>
<evidence type="ECO:0000256" key="5">
    <source>
        <dbReference type="ARBA" id="ARBA00023242"/>
    </source>
</evidence>
<feature type="domain" description="RNA polymerase Rpb7-like N-terminal" evidence="8">
    <location>
        <begin position="13"/>
        <end position="69"/>
    </location>
</feature>
<dbReference type="Pfam" id="PF03876">
    <property type="entry name" value="SHS2_Rpb7-N"/>
    <property type="match status" value="1"/>
</dbReference>
<gene>
    <name evidence="10" type="ORF">V1264_012316</name>
</gene>
<evidence type="ECO:0000256" key="7">
    <source>
        <dbReference type="SAM" id="MobiDB-lite"/>
    </source>
</evidence>
<dbReference type="Proteomes" id="UP001374579">
    <property type="component" value="Unassembled WGS sequence"/>
</dbReference>
<protein>
    <recommendedName>
        <fullName evidence="6">RNA polymerase III subunit C25</fullName>
    </recommendedName>
</protein>
<organism evidence="10 11">
    <name type="scientific">Littorina saxatilis</name>
    <dbReference type="NCBI Taxonomy" id="31220"/>
    <lineage>
        <taxon>Eukaryota</taxon>
        <taxon>Metazoa</taxon>
        <taxon>Spiralia</taxon>
        <taxon>Lophotrochozoa</taxon>
        <taxon>Mollusca</taxon>
        <taxon>Gastropoda</taxon>
        <taxon>Caenogastropoda</taxon>
        <taxon>Littorinimorpha</taxon>
        <taxon>Littorinoidea</taxon>
        <taxon>Littorinidae</taxon>
        <taxon>Littorina</taxon>
    </lineage>
</organism>
<evidence type="ECO:0000256" key="6">
    <source>
        <dbReference type="ARBA" id="ARBA00077605"/>
    </source>
</evidence>
<dbReference type="GO" id="GO:0003677">
    <property type="term" value="F:DNA binding"/>
    <property type="evidence" value="ECO:0007669"/>
    <property type="project" value="InterPro"/>
</dbReference>
<reference evidence="10 11" key="1">
    <citation type="submission" date="2024-02" db="EMBL/GenBank/DDBJ databases">
        <title>Chromosome-scale genome assembly of the rough periwinkle Littorina saxatilis.</title>
        <authorList>
            <person name="De Jode A."/>
            <person name="Faria R."/>
            <person name="Formenti G."/>
            <person name="Sims Y."/>
            <person name="Smith T.P."/>
            <person name="Tracey A."/>
            <person name="Wood J.M.D."/>
            <person name="Zagrodzka Z.B."/>
            <person name="Johannesson K."/>
            <person name="Butlin R.K."/>
            <person name="Leder E.H."/>
        </authorList>
    </citation>
    <scope>NUCLEOTIDE SEQUENCE [LARGE SCALE GENOMIC DNA]</scope>
    <source>
        <strain evidence="10">Snail1</strain>
        <tissue evidence="10">Muscle</tissue>
    </source>
</reference>
<dbReference type="InterPro" id="IPR036898">
    <property type="entry name" value="RNA_pol_Rpb7-like_N_sf"/>
</dbReference>
<comment type="subcellular location">
    <subcellularLocation>
        <location evidence="1">Nucleus</location>
    </subcellularLocation>
</comment>
<dbReference type="CDD" id="cd04330">
    <property type="entry name" value="RNAP_III_Rpc25_N"/>
    <property type="match status" value="1"/>
</dbReference>
<feature type="domain" description="RNA polymerase III subunit Rpc25" evidence="9">
    <location>
        <begin position="88"/>
        <end position="202"/>
    </location>
</feature>
<evidence type="ECO:0000313" key="11">
    <source>
        <dbReference type="Proteomes" id="UP001374579"/>
    </source>
</evidence>
<dbReference type="AlphaFoldDB" id="A0AAN9BW58"/>
<evidence type="ECO:0000313" key="10">
    <source>
        <dbReference type="EMBL" id="KAK7112942.1"/>
    </source>
</evidence>
<dbReference type="Gene3D" id="3.30.1490.120">
    <property type="entry name" value="RNA polymerase Rpb7-like, N-terminal domain"/>
    <property type="match status" value="1"/>
</dbReference>
<evidence type="ECO:0000256" key="4">
    <source>
        <dbReference type="ARBA" id="ARBA00023163"/>
    </source>
</evidence>
<dbReference type="SUPFAM" id="SSF50249">
    <property type="entry name" value="Nucleic acid-binding proteins"/>
    <property type="match status" value="1"/>
</dbReference>
<comment type="caution">
    <text evidence="10">The sequence shown here is derived from an EMBL/GenBank/DDBJ whole genome shotgun (WGS) entry which is preliminary data.</text>
</comment>
<keyword evidence="11" id="KW-1185">Reference proteome</keyword>
<proteinExistence type="inferred from homology"/>
<comment type="similarity">
    <text evidence="2">Belongs to the eukaryotic RPB7/RPC8 RNA polymerase subunit family.</text>
</comment>
<dbReference type="NCBIfam" id="TIGR00448">
    <property type="entry name" value="rpoE"/>
    <property type="match status" value="1"/>
</dbReference>
<sequence length="213" mass="23950">MQTGTMFVLVLMKDTVRIPPSKLHLDTTQTIVGILNKKFANKVVHNVGLCIALWDIEKYERSFIYPGDGATHTIVHFRYVVFRPTVDEILVGKVKNCSKEGISVSMGFFDDIFIPEDNLPHPSKFSETEQMWAWKYEEHDLFIEIGHEIRFRVMEEKFVDTSPTGPEGITMETTDPEPGPKRSPYTIVGTLAEQGLGLLSWWASAAGGEESAG</sequence>
<evidence type="ECO:0000256" key="1">
    <source>
        <dbReference type="ARBA" id="ARBA00004123"/>
    </source>
</evidence>
<dbReference type="GO" id="GO:0006384">
    <property type="term" value="P:transcription initiation at RNA polymerase III promoter"/>
    <property type="evidence" value="ECO:0007669"/>
    <property type="project" value="TreeGrafter"/>
</dbReference>
<dbReference type="PANTHER" id="PTHR12709">
    <property type="entry name" value="DNA-DIRECTED RNA POLYMERASE II, III"/>
    <property type="match status" value="1"/>
</dbReference>
<evidence type="ECO:0000259" key="9">
    <source>
        <dbReference type="Pfam" id="PF08292"/>
    </source>
</evidence>
<name>A0AAN9BW58_9CAEN</name>
<dbReference type="Gene3D" id="2.40.50.140">
    <property type="entry name" value="Nucleic acid-binding proteins"/>
    <property type="match status" value="1"/>
</dbReference>
<keyword evidence="3" id="KW-0240">DNA-directed RNA polymerase</keyword>
<dbReference type="InterPro" id="IPR005576">
    <property type="entry name" value="Rpb7-like_N"/>
</dbReference>
<dbReference type="EMBL" id="JBAMIC010000002">
    <property type="protein sequence ID" value="KAK7112942.1"/>
    <property type="molecule type" value="Genomic_DNA"/>
</dbReference>
<dbReference type="GO" id="GO:0005666">
    <property type="term" value="C:RNA polymerase III complex"/>
    <property type="evidence" value="ECO:0007669"/>
    <property type="project" value="TreeGrafter"/>
</dbReference>
<dbReference type="SUPFAM" id="SSF88798">
    <property type="entry name" value="N-terminal, heterodimerisation domain of RBP7 (RpoE)"/>
    <property type="match status" value="1"/>
</dbReference>
<evidence type="ECO:0000256" key="3">
    <source>
        <dbReference type="ARBA" id="ARBA00022478"/>
    </source>
</evidence>
<dbReference type="InterPro" id="IPR012340">
    <property type="entry name" value="NA-bd_OB-fold"/>
</dbReference>
<dbReference type="GO" id="GO:0003899">
    <property type="term" value="F:DNA-directed RNA polymerase activity"/>
    <property type="evidence" value="ECO:0007669"/>
    <property type="project" value="InterPro"/>
</dbReference>